<proteinExistence type="predicted"/>
<keyword evidence="3" id="KW-1185">Reference proteome</keyword>
<sequence>MAPSHVYASRAGRLLGELSLTQKPLAEHSSLGQLSVPRKPVAELGDDSVPGPGKVAKVEERTNRSLISPRATFYEKRGADFVDLPRKPDRLTHDHYLKEVDQFLKEVHQAPRRLEQSIESRRRYAFGHDH</sequence>
<dbReference type="Proteomes" id="UP001178507">
    <property type="component" value="Unassembled WGS sequence"/>
</dbReference>
<gene>
    <name evidence="2" type="ORF">EVOR1521_LOCUS32089</name>
</gene>
<evidence type="ECO:0000313" key="3">
    <source>
        <dbReference type="Proteomes" id="UP001178507"/>
    </source>
</evidence>
<comment type="caution">
    <text evidence="2">The sequence shown here is derived from an EMBL/GenBank/DDBJ whole genome shotgun (WGS) entry which is preliminary data.</text>
</comment>
<reference evidence="2" key="1">
    <citation type="submission" date="2023-08" db="EMBL/GenBank/DDBJ databases">
        <authorList>
            <person name="Chen Y."/>
            <person name="Shah S."/>
            <person name="Dougan E. K."/>
            <person name="Thang M."/>
            <person name="Chan C."/>
        </authorList>
    </citation>
    <scope>NUCLEOTIDE SEQUENCE</scope>
</reference>
<evidence type="ECO:0000313" key="2">
    <source>
        <dbReference type="EMBL" id="CAJ1411556.1"/>
    </source>
</evidence>
<feature type="region of interest" description="Disordered" evidence="1">
    <location>
        <begin position="28"/>
        <end position="61"/>
    </location>
</feature>
<organism evidence="2 3">
    <name type="scientific">Effrenium voratum</name>
    <dbReference type="NCBI Taxonomy" id="2562239"/>
    <lineage>
        <taxon>Eukaryota</taxon>
        <taxon>Sar</taxon>
        <taxon>Alveolata</taxon>
        <taxon>Dinophyceae</taxon>
        <taxon>Suessiales</taxon>
        <taxon>Symbiodiniaceae</taxon>
        <taxon>Effrenium</taxon>
    </lineage>
</organism>
<protein>
    <submittedName>
        <fullName evidence="2">Uncharacterized protein</fullName>
    </submittedName>
</protein>
<name>A0AA36JTX6_9DINO</name>
<accession>A0AA36JTX6</accession>
<evidence type="ECO:0000256" key="1">
    <source>
        <dbReference type="SAM" id="MobiDB-lite"/>
    </source>
</evidence>
<dbReference type="EMBL" id="CAUJNA010003881">
    <property type="protein sequence ID" value="CAJ1411556.1"/>
    <property type="molecule type" value="Genomic_DNA"/>
</dbReference>
<dbReference type="AlphaFoldDB" id="A0AA36JTX6"/>